<dbReference type="GO" id="GO:0005886">
    <property type="term" value="C:plasma membrane"/>
    <property type="evidence" value="ECO:0007669"/>
    <property type="project" value="UniProtKB-SubCell"/>
</dbReference>
<evidence type="ECO:0000256" key="6">
    <source>
        <dbReference type="ARBA" id="ARBA00022777"/>
    </source>
</evidence>
<protein>
    <recommendedName>
        <fullName evidence="3">histidine kinase</fullName>
        <ecNumber evidence="3">2.7.13.3</ecNumber>
    </recommendedName>
</protein>
<dbReference type="CDD" id="cd00082">
    <property type="entry name" value="HisKA"/>
    <property type="match status" value="1"/>
</dbReference>
<dbReference type="InterPro" id="IPR005467">
    <property type="entry name" value="His_kinase_dom"/>
</dbReference>
<dbReference type="Pfam" id="PF00512">
    <property type="entry name" value="HisKA"/>
    <property type="match status" value="1"/>
</dbReference>
<dbReference type="Pfam" id="PF02518">
    <property type="entry name" value="HATPase_c"/>
    <property type="match status" value="1"/>
</dbReference>
<keyword evidence="6 12" id="KW-0418">Kinase</keyword>
<feature type="transmembrane region" description="Helical" evidence="9">
    <location>
        <begin position="217"/>
        <end position="240"/>
    </location>
</feature>
<dbReference type="SMART" id="SM00388">
    <property type="entry name" value="HisKA"/>
    <property type="match status" value="1"/>
</dbReference>
<dbReference type="InterPro" id="IPR003660">
    <property type="entry name" value="HAMP_dom"/>
</dbReference>
<dbReference type="EMBL" id="CP017758">
    <property type="protein sequence ID" value="AQV97707.1"/>
    <property type="molecule type" value="Genomic_DNA"/>
</dbReference>
<dbReference type="PROSITE" id="PS50109">
    <property type="entry name" value="HIS_KIN"/>
    <property type="match status" value="1"/>
</dbReference>
<feature type="region of interest" description="Disordered" evidence="8">
    <location>
        <begin position="1"/>
        <end position="21"/>
    </location>
</feature>
<evidence type="ECO:0000256" key="1">
    <source>
        <dbReference type="ARBA" id="ARBA00000085"/>
    </source>
</evidence>
<dbReference type="EC" id="2.7.13.3" evidence="3"/>
<dbReference type="PANTHER" id="PTHR43711:SF1">
    <property type="entry name" value="HISTIDINE KINASE 1"/>
    <property type="match status" value="1"/>
</dbReference>
<dbReference type="GO" id="GO:0000155">
    <property type="term" value="F:phosphorelay sensor kinase activity"/>
    <property type="evidence" value="ECO:0007669"/>
    <property type="project" value="InterPro"/>
</dbReference>
<comment type="subcellular location">
    <subcellularLocation>
        <location evidence="2">Cell inner membrane</location>
        <topology evidence="2">Multi-pass membrane protein</topology>
    </subcellularLocation>
</comment>
<proteinExistence type="predicted"/>
<sequence>MNHSTRSPLGATAAQSAKPAPRRLARLPGSVPLLRPIRVRLSLVFVLFLLLVFGVGAFGINRLSHFHSVSAQISGRWLQSNRILGDLNNYISDYRATEADTLIAVSRTDQRAAERQVTSLDETIATVAARYGKIEHDPAELELYQRFARQWAEYRVLATQVMTLARSSDKAAAIALYHGDSHHAFDEANATLGVLTEHNVAGATQATEHEARAYLDAWHLIAAAIVVSGCLVIAAVGYLLKAVSNPIAALVERMHRIADNDPRVDIPGAGRQDEIGDIARAVVRFRDNTLELERSKAALAAQTEVLQELLENERRTAELQRNFVSMASHEFRTPLNVIDGHAQRLVRMKEAPGAAVLAERCARIRAAVLRMTNLIDHLLDSSQLLDGSRLKLLRSTDFSLRLLLHEVCEMHRDSWPAPVIEEIVDADAPEIFHGDARLLFQVFSNLLGNAIKYSPARSPVTVHTSGNADAVCISVTDHGIGIPEKDLDHLFERYVRGENVAGTVGAGVGLYLVKLAVSLHQGEVSVTTRQGQGSCFVVRLPRLATAS</sequence>
<keyword evidence="9" id="KW-1133">Transmembrane helix</keyword>
<dbReference type="Proteomes" id="UP000189627">
    <property type="component" value="Chromosome 2"/>
</dbReference>
<dbReference type="SUPFAM" id="SSF55874">
    <property type="entry name" value="ATPase domain of HSP90 chaperone/DNA topoisomerase II/histidine kinase"/>
    <property type="match status" value="1"/>
</dbReference>
<comment type="catalytic activity">
    <reaction evidence="1">
        <text>ATP + protein L-histidine = ADP + protein N-phospho-L-histidine.</text>
        <dbReference type="EC" id="2.7.13.3"/>
    </reaction>
</comment>
<keyword evidence="5" id="KW-0808">Transferase</keyword>
<dbReference type="InterPro" id="IPR036097">
    <property type="entry name" value="HisK_dim/P_sf"/>
</dbReference>
<keyword evidence="4" id="KW-0597">Phosphoprotein</keyword>
<dbReference type="InterPro" id="IPR003661">
    <property type="entry name" value="HisK_dim/P_dom"/>
</dbReference>
<dbReference type="Pfam" id="PF12729">
    <property type="entry name" value="4HB_MCP_1"/>
    <property type="match status" value="1"/>
</dbReference>
<dbReference type="SUPFAM" id="SSF47384">
    <property type="entry name" value="Homodimeric domain of signal transducing histidine kinase"/>
    <property type="match status" value="1"/>
</dbReference>
<name>A0A1U9UZ94_CUPNE</name>
<feature type="transmembrane region" description="Helical" evidence="9">
    <location>
        <begin position="41"/>
        <end position="60"/>
    </location>
</feature>
<dbReference type="InterPro" id="IPR050736">
    <property type="entry name" value="Sensor_HK_Regulatory"/>
</dbReference>
<dbReference type="Gene3D" id="1.10.287.130">
    <property type="match status" value="1"/>
</dbReference>
<dbReference type="PANTHER" id="PTHR43711">
    <property type="entry name" value="TWO-COMPONENT HISTIDINE KINASE"/>
    <property type="match status" value="1"/>
</dbReference>
<keyword evidence="7" id="KW-0902">Two-component regulatory system</keyword>
<dbReference type="FunFam" id="3.30.565.10:FF:000006">
    <property type="entry name" value="Sensor histidine kinase WalK"/>
    <property type="match status" value="1"/>
</dbReference>
<accession>A0A1U9UZ94</accession>
<evidence type="ECO:0000256" key="3">
    <source>
        <dbReference type="ARBA" id="ARBA00012438"/>
    </source>
</evidence>
<evidence type="ECO:0000256" key="4">
    <source>
        <dbReference type="ARBA" id="ARBA00022553"/>
    </source>
</evidence>
<dbReference type="OrthoDB" id="9121563at2"/>
<dbReference type="SUPFAM" id="SSF158472">
    <property type="entry name" value="HAMP domain-like"/>
    <property type="match status" value="1"/>
</dbReference>
<dbReference type="PROSITE" id="PS50885">
    <property type="entry name" value="HAMP"/>
    <property type="match status" value="1"/>
</dbReference>
<evidence type="ECO:0000259" key="11">
    <source>
        <dbReference type="PROSITE" id="PS50885"/>
    </source>
</evidence>
<evidence type="ECO:0000313" key="13">
    <source>
        <dbReference type="Proteomes" id="UP000189627"/>
    </source>
</evidence>
<keyword evidence="9" id="KW-0812">Transmembrane</keyword>
<dbReference type="KEGG" id="cuh:BJN34_27975"/>
<dbReference type="RefSeq" id="WP_078200046.1">
    <property type="nucleotide sequence ID" value="NZ_CP017758.1"/>
</dbReference>
<gene>
    <name evidence="12" type="ORF">BJN34_27975</name>
</gene>
<organism evidence="12 13">
    <name type="scientific">Cupriavidus necator</name>
    <name type="common">Alcaligenes eutrophus</name>
    <name type="synonym">Ralstonia eutropha</name>
    <dbReference type="NCBI Taxonomy" id="106590"/>
    <lineage>
        <taxon>Bacteria</taxon>
        <taxon>Pseudomonadati</taxon>
        <taxon>Pseudomonadota</taxon>
        <taxon>Betaproteobacteria</taxon>
        <taxon>Burkholderiales</taxon>
        <taxon>Burkholderiaceae</taxon>
        <taxon>Cupriavidus</taxon>
    </lineage>
</organism>
<dbReference type="Pfam" id="PF00672">
    <property type="entry name" value="HAMP"/>
    <property type="match status" value="1"/>
</dbReference>
<evidence type="ECO:0000313" key="12">
    <source>
        <dbReference type="EMBL" id="AQV97707.1"/>
    </source>
</evidence>
<evidence type="ECO:0000256" key="5">
    <source>
        <dbReference type="ARBA" id="ARBA00022679"/>
    </source>
</evidence>
<feature type="domain" description="Histidine kinase" evidence="10">
    <location>
        <begin position="326"/>
        <end position="544"/>
    </location>
</feature>
<dbReference type="InterPro" id="IPR036890">
    <property type="entry name" value="HATPase_C_sf"/>
</dbReference>
<evidence type="ECO:0000256" key="8">
    <source>
        <dbReference type="SAM" id="MobiDB-lite"/>
    </source>
</evidence>
<dbReference type="CDD" id="cd06225">
    <property type="entry name" value="HAMP"/>
    <property type="match status" value="1"/>
</dbReference>
<evidence type="ECO:0000256" key="9">
    <source>
        <dbReference type="SAM" id="Phobius"/>
    </source>
</evidence>
<dbReference type="CDD" id="cd00075">
    <property type="entry name" value="HATPase"/>
    <property type="match status" value="1"/>
</dbReference>
<dbReference type="SMART" id="SM00387">
    <property type="entry name" value="HATPase_c"/>
    <property type="match status" value="1"/>
</dbReference>
<dbReference type="InterPro" id="IPR004358">
    <property type="entry name" value="Sig_transdc_His_kin-like_C"/>
</dbReference>
<feature type="domain" description="HAMP" evidence="11">
    <location>
        <begin position="241"/>
        <end position="294"/>
    </location>
</feature>
<dbReference type="InterPro" id="IPR024478">
    <property type="entry name" value="HlyB_4HB_MCP"/>
</dbReference>
<dbReference type="Gene3D" id="3.30.565.10">
    <property type="entry name" value="Histidine kinase-like ATPase, C-terminal domain"/>
    <property type="match status" value="1"/>
</dbReference>
<dbReference type="SMART" id="SM00304">
    <property type="entry name" value="HAMP"/>
    <property type="match status" value="1"/>
</dbReference>
<dbReference type="InterPro" id="IPR003594">
    <property type="entry name" value="HATPase_dom"/>
</dbReference>
<dbReference type="AlphaFoldDB" id="A0A1U9UZ94"/>
<evidence type="ECO:0000256" key="2">
    <source>
        <dbReference type="ARBA" id="ARBA00004429"/>
    </source>
</evidence>
<evidence type="ECO:0000256" key="7">
    <source>
        <dbReference type="ARBA" id="ARBA00023012"/>
    </source>
</evidence>
<keyword evidence="9" id="KW-0472">Membrane</keyword>
<evidence type="ECO:0000259" key="10">
    <source>
        <dbReference type="PROSITE" id="PS50109"/>
    </source>
</evidence>
<dbReference type="Gene3D" id="6.10.340.10">
    <property type="match status" value="1"/>
</dbReference>
<reference evidence="13" key="1">
    <citation type="submission" date="2017-02" db="EMBL/GenBank/DDBJ databases">
        <title>Complete genome sequence of Cupriavidus necator strain NH9, a 3-chlorobenzoate degrader.</title>
        <authorList>
            <person name="Moriuchi R."/>
            <person name="Dohra H."/>
            <person name="Ogawa N."/>
        </authorList>
    </citation>
    <scope>NUCLEOTIDE SEQUENCE [LARGE SCALE GENOMIC DNA]</scope>
    <source>
        <strain evidence="13">NH9</strain>
    </source>
</reference>
<dbReference type="PRINTS" id="PR00344">
    <property type="entry name" value="BCTRLSENSOR"/>
</dbReference>